<feature type="compositionally biased region" description="Basic and acidic residues" evidence="1">
    <location>
        <begin position="38"/>
        <end position="53"/>
    </location>
</feature>
<dbReference type="Proteomes" id="UP001610990">
    <property type="component" value="Unassembled WGS sequence"/>
</dbReference>
<proteinExistence type="predicted"/>
<evidence type="ECO:0000256" key="1">
    <source>
        <dbReference type="SAM" id="MobiDB-lite"/>
    </source>
</evidence>
<feature type="region of interest" description="Disordered" evidence="1">
    <location>
        <begin position="115"/>
        <end position="229"/>
    </location>
</feature>
<comment type="caution">
    <text evidence="2">The sequence shown here is derived from an EMBL/GenBank/DDBJ whole genome shotgun (WGS) entry which is preliminary data.</text>
</comment>
<feature type="compositionally biased region" description="Pro residues" evidence="1">
    <location>
        <begin position="11"/>
        <end position="22"/>
    </location>
</feature>
<feature type="region of interest" description="Disordered" evidence="1">
    <location>
        <begin position="1"/>
        <end position="86"/>
    </location>
</feature>
<dbReference type="PRINTS" id="PR01217">
    <property type="entry name" value="PRICHEXTENSN"/>
</dbReference>
<sequence length="229" mass="23227">MNGSGSRPDPDSPLPPYGPGGPAPYGTDGNLPAGNRTTGDHPAEIRPVEDRLRRAFAARAESIGIRDLRPAEPPGPYPRRARRPGSLVRLRRFGLRRIGLPLAAAATVTAAAAGYLALGPGGPPPRPVPASSPSPVGPSPSPPAPTGPALRHAPGEPSTVPGPSGRTADSQHPGTVHVSPPQHPPRSTPTPHPTDPSGHRITPPATPHPPGTATPDPAQRPNGGSGNSP</sequence>
<dbReference type="EMBL" id="JBIRGH010000009">
    <property type="protein sequence ID" value="MFH8586207.1"/>
    <property type="molecule type" value="Genomic_DNA"/>
</dbReference>
<name>A0ABW7RDR5_9ACTN</name>
<evidence type="ECO:0000313" key="2">
    <source>
        <dbReference type="EMBL" id="MFH8586207.1"/>
    </source>
</evidence>
<keyword evidence="3" id="KW-1185">Reference proteome</keyword>
<dbReference type="RefSeq" id="WP_397673205.1">
    <property type="nucleotide sequence ID" value="NZ_JBIRGH010000009.1"/>
</dbReference>
<accession>A0ABW7RDR5</accession>
<evidence type="ECO:0000313" key="3">
    <source>
        <dbReference type="Proteomes" id="UP001610990"/>
    </source>
</evidence>
<reference evidence="2 3" key="1">
    <citation type="submission" date="2024-10" db="EMBL/GenBank/DDBJ databases">
        <title>The Natural Products Discovery Center: Release of the First 8490 Sequenced Strains for Exploring Actinobacteria Biosynthetic Diversity.</title>
        <authorList>
            <person name="Kalkreuter E."/>
            <person name="Kautsar S.A."/>
            <person name="Yang D."/>
            <person name="Bader C.D."/>
            <person name="Teijaro C.N."/>
            <person name="Fluegel L."/>
            <person name="Davis C.M."/>
            <person name="Simpson J.R."/>
            <person name="Lauterbach L."/>
            <person name="Steele A.D."/>
            <person name="Gui C."/>
            <person name="Meng S."/>
            <person name="Li G."/>
            <person name="Viehrig K."/>
            <person name="Ye F."/>
            <person name="Su P."/>
            <person name="Kiefer A.F."/>
            <person name="Nichols A."/>
            <person name="Cepeda A.J."/>
            <person name="Yan W."/>
            <person name="Fan B."/>
            <person name="Jiang Y."/>
            <person name="Adhikari A."/>
            <person name="Zheng C.-J."/>
            <person name="Schuster L."/>
            <person name="Cowan T.M."/>
            <person name="Smanski M.J."/>
            <person name="Chevrette M.G."/>
            <person name="De Carvalho L.P.S."/>
            <person name="Shen B."/>
        </authorList>
    </citation>
    <scope>NUCLEOTIDE SEQUENCE [LARGE SCALE GENOMIC DNA]</scope>
    <source>
        <strain evidence="2 3">NPDC018013</strain>
    </source>
</reference>
<feature type="compositionally biased region" description="Pro residues" evidence="1">
    <location>
        <begin position="181"/>
        <end position="194"/>
    </location>
</feature>
<feature type="compositionally biased region" description="Pro residues" evidence="1">
    <location>
        <begin position="121"/>
        <end position="146"/>
    </location>
</feature>
<gene>
    <name evidence="2" type="ORF">ACH4GP_17630</name>
</gene>
<protein>
    <submittedName>
        <fullName evidence="2">Uncharacterized protein</fullName>
    </submittedName>
</protein>
<organism evidence="2 3">
    <name type="scientific">Streptomyces celluloflavus</name>
    <dbReference type="NCBI Taxonomy" id="58344"/>
    <lineage>
        <taxon>Bacteria</taxon>
        <taxon>Bacillati</taxon>
        <taxon>Actinomycetota</taxon>
        <taxon>Actinomycetes</taxon>
        <taxon>Kitasatosporales</taxon>
        <taxon>Streptomycetaceae</taxon>
        <taxon>Streptomyces</taxon>
    </lineage>
</organism>